<dbReference type="PANTHER" id="PTHR10030">
    <property type="entry name" value="ALPHA-L-FUCOSIDASE"/>
    <property type="match status" value="1"/>
</dbReference>
<evidence type="ECO:0000313" key="8">
    <source>
        <dbReference type="EMBL" id="QDU57730.1"/>
    </source>
</evidence>
<dbReference type="RefSeq" id="WP_145249055.1">
    <property type="nucleotide sequence ID" value="NZ_CP036278.1"/>
</dbReference>
<dbReference type="SUPFAM" id="SSF49785">
    <property type="entry name" value="Galactose-binding domain-like"/>
    <property type="match status" value="1"/>
</dbReference>
<keyword evidence="9" id="KW-1185">Reference proteome</keyword>
<dbReference type="PANTHER" id="PTHR10030:SF37">
    <property type="entry name" value="ALPHA-L-FUCOSIDASE-RELATED"/>
    <property type="match status" value="1"/>
</dbReference>
<dbReference type="Proteomes" id="UP000315750">
    <property type="component" value="Chromosome"/>
</dbReference>
<dbReference type="SUPFAM" id="SSF51445">
    <property type="entry name" value="(Trans)glycosidases"/>
    <property type="match status" value="1"/>
</dbReference>
<dbReference type="AlphaFoldDB" id="A0A518ASN3"/>
<evidence type="ECO:0000256" key="5">
    <source>
        <dbReference type="ARBA" id="ARBA00023295"/>
    </source>
</evidence>
<dbReference type="Pfam" id="PF01120">
    <property type="entry name" value="Alpha_L_fucos"/>
    <property type="match status" value="1"/>
</dbReference>
<accession>A0A518ASN3</accession>
<evidence type="ECO:0000259" key="7">
    <source>
        <dbReference type="PROSITE" id="PS50022"/>
    </source>
</evidence>
<dbReference type="OrthoDB" id="107551at2"/>
<reference evidence="8 9" key="1">
    <citation type="submission" date="2019-02" db="EMBL/GenBank/DDBJ databases">
        <title>Deep-cultivation of Planctomycetes and their phenomic and genomic characterization uncovers novel biology.</title>
        <authorList>
            <person name="Wiegand S."/>
            <person name="Jogler M."/>
            <person name="Boedeker C."/>
            <person name="Pinto D."/>
            <person name="Vollmers J."/>
            <person name="Rivas-Marin E."/>
            <person name="Kohn T."/>
            <person name="Peeters S.H."/>
            <person name="Heuer A."/>
            <person name="Rast P."/>
            <person name="Oberbeckmann S."/>
            <person name="Bunk B."/>
            <person name="Jeske O."/>
            <person name="Meyerdierks A."/>
            <person name="Storesund J.E."/>
            <person name="Kallscheuer N."/>
            <person name="Luecker S."/>
            <person name="Lage O.M."/>
            <person name="Pohl T."/>
            <person name="Merkel B.J."/>
            <person name="Hornburger P."/>
            <person name="Mueller R.-W."/>
            <person name="Bruemmer F."/>
            <person name="Labrenz M."/>
            <person name="Spormann A.M."/>
            <person name="Op den Camp H."/>
            <person name="Overmann J."/>
            <person name="Amann R."/>
            <person name="Jetten M.S.M."/>
            <person name="Mascher T."/>
            <person name="Medema M.H."/>
            <person name="Devos D.P."/>
            <person name="Kaster A.-K."/>
            <person name="Ovreas L."/>
            <person name="Rohde M."/>
            <person name="Galperin M.Y."/>
            <person name="Jogler C."/>
        </authorList>
    </citation>
    <scope>NUCLEOTIDE SEQUENCE [LARGE SCALE GENOMIC DNA]</scope>
    <source>
        <strain evidence="8 9">Pan181</strain>
    </source>
</reference>
<dbReference type="PROSITE" id="PS50022">
    <property type="entry name" value="FA58C_3"/>
    <property type="match status" value="1"/>
</dbReference>
<dbReference type="InterPro" id="IPR057739">
    <property type="entry name" value="Glyco_hydro_29_N"/>
</dbReference>
<gene>
    <name evidence="8" type="ORF">Pan181_39520</name>
</gene>
<evidence type="ECO:0000256" key="6">
    <source>
        <dbReference type="SAM" id="SignalP"/>
    </source>
</evidence>
<feature type="domain" description="F5/8 type C" evidence="7">
    <location>
        <begin position="353"/>
        <end position="491"/>
    </location>
</feature>
<dbReference type="GO" id="GO:0005764">
    <property type="term" value="C:lysosome"/>
    <property type="evidence" value="ECO:0007669"/>
    <property type="project" value="TreeGrafter"/>
</dbReference>
<comment type="similarity">
    <text evidence="1">Belongs to the glycosyl hydrolase 29 family.</text>
</comment>
<proteinExistence type="inferred from homology"/>
<keyword evidence="4" id="KW-0378">Hydrolase</keyword>
<evidence type="ECO:0000256" key="3">
    <source>
        <dbReference type="ARBA" id="ARBA00022729"/>
    </source>
</evidence>
<dbReference type="InterPro" id="IPR000421">
    <property type="entry name" value="FA58C"/>
</dbReference>
<keyword evidence="5" id="KW-0326">Glycosidase</keyword>
<dbReference type="InterPro" id="IPR017853">
    <property type="entry name" value="GH"/>
</dbReference>
<dbReference type="Gene3D" id="3.20.20.80">
    <property type="entry name" value="Glycosidases"/>
    <property type="match status" value="1"/>
</dbReference>
<organism evidence="8 9">
    <name type="scientific">Aeoliella mucimassa</name>
    <dbReference type="NCBI Taxonomy" id="2527972"/>
    <lineage>
        <taxon>Bacteria</taxon>
        <taxon>Pseudomonadati</taxon>
        <taxon>Planctomycetota</taxon>
        <taxon>Planctomycetia</taxon>
        <taxon>Pirellulales</taxon>
        <taxon>Lacipirellulaceae</taxon>
        <taxon>Aeoliella</taxon>
    </lineage>
</organism>
<dbReference type="GO" id="GO:0016139">
    <property type="term" value="P:glycoside catabolic process"/>
    <property type="evidence" value="ECO:0007669"/>
    <property type="project" value="TreeGrafter"/>
</dbReference>
<dbReference type="SMART" id="SM00812">
    <property type="entry name" value="Alpha_L_fucos"/>
    <property type="match status" value="1"/>
</dbReference>
<dbReference type="EMBL" id="CP036278">
    <property type="protein sequence ID" value="QDU57730.1"/>
    <property type="molecule type" value="Genomic_DNA"/>
</dbReference>
<protein>
    <recommendedName>
        <fullName evidence="2">alpha-L-fucosidase</fullName>
        <ecNumber evidence="2">3.2.1.51</ecNumber>
    </recommendedName>
</protein>
<dbReference type="GO" id="GO:0006004">
    <property type="term" value="P:fucose metabolic process"/>
    <property type="evidence" value="ECO:0007669"/>
    <property type="project" value="TreeGrafter"/>
</dbReference>
<dbReference type="KEGG" id="amuc:Pan181_39520"/>
<feature type="chain" id="PRO_5021754376" description="alpha-L-fucosidase" evidence="6">
    <location>
        <begin position="23"/>
        <end position="491"/>
    </location>
</feature>
<evidence type="ECO:0000256" key="1">
    <source>
        <dbReference type="ARBA" id="ARBA00007951"/>
    </source>
</evidence>
<sequence precursor="true">MKTQSLLSAMFVCLAFASMAGAAEPVSAPEPYGALPSERQLEWHNKEFYGFLHFTTNTFTDKEWGYGDESPEVFNPTDFDADQIVSVAKAAGMKGLILTCKHHDGFCLWPSKYTEHSVKHSPWKDGKGDVVREISDACQRHGIAFGVYLSPWDRNYAGYGKPEYIEYYRHQMKELLTNYGEVFEVWLDGANGGDGYYGGTRETRRIDRSTYYDWPNTIELVRQLQPKAMIFSDAGPDVRWIGNEQGFANETCWATYTPHVNGDEKIAGPGTTIYQEGTTGHADGEFWMPGEADVSIRPGWFYHASQDDKVRSADNLMDLYFKSVGRGSSFLLNLPPDRRGLIHENDQASLSKFREQLDALFANNLATKAEITASNTRGDSEQFATKHLVDGDRETYWATDDDSTEASLILEFSEPATFHIVDLREYLPLGQRVRSWKLEQWQDGQWQEFAAGKSIGNRRLWRGDEITTSKVRITVDGPVCPALSEVGLYQL</sequence>
<dbReference type="SMR" id="A0A518ASN3"/>
<dbReference type="FunFam" id="3.20.20.80:FF:000052">
    <property type="entry name" value="Putative alpha-L-fucosidase 1"/>
    <property type="match status" value="1"/>
</dbReference>
<dbReference type="GO" id="GO:0004560">
    <property type="term" value="F:alpha-L-fucosidase activity"/>
    <property type="evidence" value="ECO:0007669"/>
    <property type="project" value="InterPro"/>
</dbReference>
<dbReference type="Gene3D" id="2.60.120.260">
    <property type="entry name" value="Galactose-binding domain-like"/>
    <property type="match status" value="1"/>
</dbReference>
<feature type="signal peptide" evidence="6">
    <location>
        <begin position="1"/>
        <end position="22"/>
    </location>
</feature>
<keyword evidence="3 6" id="KW-0732">Signal</keyword>
<dbReference type="Pfam" id="PF00754">
    <property type="entry name" value="F5_F8_type_C"/>
    <property type="match status" value="1"/>
</dbReference>
<evidence type="ECO:0000256" key="2">
    <source>
        <dbReference type="ARBA" id="ARBA00012662"/>
    </source>
</evidence>
<dbReference type="InterPro" id="IPR000933">
    <property type="entry name" value="Glyco_hydro_29"/>
</dbReference>
<name>A0A518ASN3_9BACT</name>
<evidence type="ECO:0000256" key="4">
    <source>
        <dbReference type="ARBA" id="ARBA00022801"/>
    </source>
</evidence>
<dbReference type="EC" id="3.2.1.51" evidence="2"/>
<evidence type="ECO:0000313" key="9">
    <source>
        <dbReference type="Proteomes" id="UP000315750"/>
    </source>
</evidence>
<dbReference type="InterPro" id="IPR008979">
    <property type="entry name" value="Galactose-bd-like_sf"/>
</dbReference>